<dbReference type="OrthoDB" id="10596928at2759"/>
<feature type="region of interest" description="Disordered" evidence="1">
    <location>
        <begin position="321"/>
        <end position="340"/>
    </location>
</feature>
<evidence type="ECO:0000313" key="2">
    <source>
        <dbReference type="EMBL" id="KXT04207.1"/>
    </source>
</evidence>
<evidence type="ECO:0000256" key="1">
    <source>
        <dbReference type="SAM" id="MobiDB-lite"/>
    </source>
</evidence>
<protein>
    <submittedName>
        <fullName evidence="2">Uncharacterized protein</fullName>
    </submittedName>
</protein>
<keyword evidence="3" id="KW-1185">Reference proteome</keyword>
<dbReference type="STRING" id="321146.A0A139HP88"/>
<evidence type="ECO:0000313" key="3">
    <source>
        <dbReference type="Proteomes" id="UP000070133"/>
    </source>
</evidence>
<dbReference type="EMBL" id="LFZN01000023">
    <property type="protein sequence ID" value="KXT04207.1"/>
    <property type="molecule type" value="Genomic_DNA"/>
</dbReference>
<feature type="region of interest" description="Disordered" evidence="1">
    <location>
        <begin position="441"/>
        <end position="470"/>
    </location>
</feature>
<gene>
    <name evidence="2" type="ORF">AC578_124</name>
</gene>
<reference evidence="2 3" key="1">
    <citation type="submission" date="2015-07" db="EMBL/GenBank/DDBJ databases">
        <title>Comparative genomics of the Sigatoka disease complex on banana suggests a link between parallel evolutionary changes in Pseudocercospora fijiensis and Pseudocercospora eumusae and increased virulence on the banana host.</title>
        <authorList>
            <person name="Chang T.-C."/>
            <person name="Salvucci A."/>
            <person name="Crous P.W."/>
            <person name="Stergiopoulos I."/>
        </authorList>
    </citation>
    <scope>NUCLEOTIDE SEQUENCE [LARGE SCALE GENOMIC DNA]</scope>
    <source>
        <strain evidence="2 3">CBS 114824</strain>
    </source>
</reference>
<dbReference type="Proteomes" id="UP000070133">
    <property type="component" value="Unassembled WGS sequence"/>
</dbReference>
<feature type="compositionally biased region" description="Polar residues" evidence="1">
    <location>
        <begin position="321"/>
        <end position="334"/>
    </location>
</feature>
<dbReference type="AlphaFoldDB" id="A0A139HP88"/>
<proteinExistence type="predicted"/>
<comment type="caution">
    <text evidence="2">The sequence shown here is derived from an EMBL/GenBank/DDBJ whole genome shotgun (WGS) entry which is preliminary data.</text>
</comment>
<feature type="compositionally biased region" description="Low complexity" evidence="1">
    <location>
        <begin position="184"/>
        <end position="196"/>
    </location>
</feature>
<accession>A0A139HP88</accession>
<organism evidence="2 3">
    <name type="scientific">Pseudocercospora eumusae</name>
    <dbReference type="NCBI Taxonomy" id="321146"/>
    <lineage>
        <taxon>Eukaryota</taxon>
        <taxon>Fungi</taxon>
        <taxon>Dikarya</taxon>
        <taxon>Ascomycota</taxon>
        <taxon>Pezizomycotina</taxon>
        <taxon>Dothideomycetes</taxon>
        <taxon>Dothideomycetidae</taxon>
        <taxon>Mycosphaerellales</taxon>
        <taxon>Mycosphaerellaceae</taxon>
        <taxon>Pseudocercospora</taxon>
    </lineage>
</organism>
<sequence>MAAPIDQQLFTDAQLNPGTSLAAGPRLILQNGTFTFFCKTMGQPKSVTKDANRRQDKNYKNDVPRQLFATLTKPLFDLASKATPGFPQLPKLAIMHVCNKTNAELLSLLGLAITFIPKKEYDVNKDGIAAVITAPQLSPIPLHAQYTTGFPKSRNALQRRHGGDQFLDAVDDYLWYNPQQSPLAQYFPGQQPQGQQQPPPPPAPIQATVAAPNPPANAAVAQVNQSGPAAIAHPASQQVPQPSVVQATAINVAAPNLPANVGVSQVSQPAPAAVTYPAQQVQLPQAVAGQASAFPFAAPNAQASFGAPQLYQPGPAATTYSAPSMPLQQPGWNQAASSNSVAPNAPVNYGAGQPGHAAMMYPAQQMPAPPAHIDPRLLQCVNAGQGAPLISQAFPPFTHQGVDEVDELPVQPDQGAPGVEQDNQDPVEETEAFGWDDLLIPDAYAEVDEMNPQPQNDAPKSDEAGPWDQFWDEYQEFINPDADQVNAGSS</sequence>
<feature type="region of interest" description="Disordered" evidence="1">
    <location>
        <begin position="184"/>
        <end position="211"/>
    </location>
</feature>
<name>A0A139HP88_9PEZI</name>